<feature type="compositionally biased region" description="Basic residues" evidence="1">
    <location>
        <begin position="1"/>
        <end position="11"/>
    </location>
</feature>
<feature type="compositionally biased region" description="Polar residues" evidence="1">
    <location>
        <begin position="41"/>
        <end position="55"/>
    </location>
</feature>
<comment type="caution">
    <text evidence="2">The sequence shown here is derived from an EMBL/GenBank/DDBJ whole genome shotgun (WGS) entry which is preliminary data.</text>
</comment>
<accession>A0A6L2NNY2</accession>
<feature type="region of interest" description="Disordered" evidence="1">
    <location>
        <begin position="1"/>
        <end position="67"/>
    </location>
</feature>
<sequence length="330" mass="37942">MFQFNKRKRRHEEKDQDPPAGSDQRMKKSKKSKDVEPSIRPKTTSSSEGTTQSHPKLTGDDMGNTDAQPSVEAALKHDCVEKPQLTFDDFMSTPINFLAFAMNRLKISKLTKADQVGPNYNLLKGMCKSCVELEYNIKACYHALSHQLDWNNLEGERCPYDQSKLLPLHESRGHLTIPADFFFDNDLEYLRARSTDKKYTTSTTKTKAAKYDLEGIEDKVPKVSSHDVYSTIRILSVVSGTVDKWYGYSHLKEIVVRRADHKLYKFMEGDFPRLHLNDIEDMLLLVFQNKLFNLKGDVIIKLAVALHMYTRRIVIQELPKEAQHLQVTNT</sequence>
<gene>
    <name evidence="2" type="ORF">Tci_059828</name>
</gene>
<organism evidence="2">
    <name type="scientific">Tanacetum cinerariifolium</name>
    <name type="common">Dalmatian daisy</name>
    <name type="synonym">Chrysanthemum cinerariifolium</name>
    <dbReference type="NCBI Taxonomy" id="118510"/>
    <lineage>
        <taxon>Eukaryota</taxon>
        <taxon>Viridiplantae</taxon>
        <taxon>Streptophyta</taxon>
        <taxon>Embryophyta</taxon>
        <taxon>Tracheophyta</taxon>
        <taxon>Spermatophyta</taxon>
        <taxon>Magnoliopsida</taxon>
        <taxon>eudicotyledons</taxon>
        <taxon>Gunneridae</taxon>
        <taxon>Pentapetalae</taxon>
        <taxon>asterids</taxon>
        <taxon>campanulids</taxon>
        <taxon>Asterales</taxon>
        <taxon>Asteraceae</taxon>
        <taxon>Asteroideae</taxon>
        <taxon>Anthemideae</taxon>
        <taxon>Anthemidinae</taxon>
        <taxon>Tanacetum</taxon>
    </lineage>
</organism>
<proteinExistence type="predicted"/>
<evidence type="ECO:0000313" key="2">
    <source>
        <dbReference type="EMBL" id="GEU87850.1"/>
    </source>
</evidence>
<dbReference type="EMBL" id="BKCJ010009624">
    <property type="protein sequence ID" value="GEU87850.1"/>
    <property type="molecule type" value="Genomic_DNA"/>
</dbReference>
<protein>
    <submittedName>
        <fullName evidence="2">Uncharacterized protein</fullName>
    </submittedName>
</protein>
<name>A0A6L2NNY2_TANCI</name>
<dbReference type="AlphaFoldDB" id="A0A6L2NNY2"/>
<evidence type="ECO:0000256" key="1">
    <source>
        <dbReference type="SAM" id="MobiDB-lite"/>
    </source>
</evidence>
<reference evidence="2" key="1">
    <citation type="journal article" date="2019" name="Sci. Rep.">
        <title>Draft genome of Tanacetum cinerariifolium, the natural source of mosquito coil.</title>
        <authorList>
            <person name="Yamashiro T."/>
            <person name="Shiraishi A."/>
            <person name="Satake H."/>
            <person name="Nakayama K."/>
        </authorList>
    </citation>
    <scope>NUCLEOTIDE SEQUENCE</scope>
</reference>